<organism evidence="4 5">
    <name type="scientific">Albidiferax ferrireducens (strain ATCC BAA-621 / DSM 15236 / T118)</name>
    <name type="common">Rhodoferax ferrireducens</name>
    <dbReference type="NCBI Taxonomy" id="338969"/>
    <lineage>
        <taxon>Bacteria</taxon>
        <taxon>Pseudomonadati</taxon>
        <taxon>Pseudomonadota</taxon>
        <taxon>Betaproteobacteria</taxon>
        <taxon>Burkholderiales</taxon>
        <taxon>Comamonadaceae</taxon>
        <taxon>Rhodoferax</taxon>
    </lineage>
</organism>
<dbReference type="PROSITE" id="PS50937">
    <property type="entry name" value="HTH_MERR_2"/>
    <property type="match status" value="1"/>
</dbReference>
<dbReference type="OrthoDB" id="9803659at2"/>
<keyword evidence="5" id="KW-1185">Reference proteome</keyword>
<dbReference type="Gene3D" id="1.10.1660.10">
    <property type="match status" value="1"/>
</dbReference>
<dbReference type="Proteomes" id="UP000008332">
    <property type="component" value="Chromosome"/>
</dbReference>
<dbReference type="CDD" id="cd04776">
    <property type="entry name" value="HTH_GnyR"/>
    <property type="match status" value="1"/>
</dbReference>
<dbReference type="PANTHER" id="PTHR30204:SF58">
    <property type="entry name" value="HTH-TYPE TRANSCRIPTIONAL REGULATOR YFMP"/>
    <property type="match status" value="1"/>
</dbReference>
<dbReference type="KEGG" id="rfr:Rfer_3843"/>
<dbReference type="SMART" id="SM00422">
    <property type="entry name" value="HTH_MERR"/>
    <property type="match status" value="1"/>
</dbReference>
<keyword evidence="1" id="KW-0238">DNA-binding</keyword>
<evidence type="ECO:0000313" key="5">
    <source>
        <dbReference type="Proteomes" id="UP000008332"/>
    </source>
</evidence>
<proteinExistence type="predicted"/>
<dbReference type="InterPro" id="IPR009061">
    <property type="entry name" value="DNA-bd_dom_put_sf"/>
</dbReference>
<dbReference type="eggNOG" id="COG0789">
    <property type="taxonomic scope" value="Bacteria"/>
</dbReference>
<dbReference type="Pfam" id="PF13411">
    <property type="entry name" value="MerR_1"/>
    <property type="match status" value="1"/>
</dbReference>
<dbReference type="GO" id="GO:0003700">
    <property type="term" value="F:DNA-binding transcription factor activity"/>
    <property type="evidence" value="ECO:0007669"/>
    <property type="project" value="InterPro"/>
</dbReference>
<dbReference type="EMBL" id="CP000267">
    <property type="protein sequence ID" value="ABD71542.1"/>
    <property type="molecule type" value="Genomic_DNA"/>
</dbReference>
<dbReference type="SUPFAM" id="SSF46955">
    <property type="entry name" value="Putative DNA-binding domain"/>
    <property type="match status" value="1"/>
</dbReference>
<dbReference type="PANTHER" id="PTHR30204">
    <property type="entry name" value="REDOX-CYCLING DRUG-SENSING TRANSCRIPTIONAL ACTIVATOR SOXR"/>
    <property type="match status" value="1"/>
</dbReference>
<name>Q21RR1_ALBFT</name>
<dbReference type="STRING" id="338969.Rfer_3843"/>
<dbReference type="InterPro" id="IPR047057">
    <property type="entry name" value="MerR_fam"/>
</dbReference>
<dbReference type="AlphaFoldDB" id="Q21RR1"/>
<evidence type="ECO:0000256" key="2">
    <source>
        <dbReference type="SAM" id="MobiDB-lite"/>
    </source>
</evidence>
<reference evidence="5" key="1">
    <citation type="submission" date="2006-02" db="EMBL/GenBank/DDBJ databases">
        <title>Complete sequence of chromosome of Rhodoferax ferrireducens DSM 15236.</title>
        <authorList>
            <person name="Copeland A."/>
            <person name="Lucas S."/>
            <person name="Lapidus A."/>
            <person name="Barry K."/>
            <person name="Detter J.C."/>
            <person name="Glavina del Rio T."/>
            <person name="Hammon N."/>
            <person name="Israni S."/>
            <person name="Pitluck S."/>
            <person name="Brettin T."/>
            <person name="Bruce D."/>
            <person name="Han C."/>
            <person name="Tapia R."/>
            <person name="Gilna P."/>
            <person name="Kiss H."/>
            <person name="Schmutz J."/>
            <person name="Larimer F."/>
            <person name="Land M."/>
            <person name="Kyrpides N."/>
            <person name="Ivanova N."/>
            <person name="Richardson P."/>
        </authorList>
    </citation>
    <scope>NUCLEOTIDE SEQUENCE [LARGE SCALE GENOMIC DNA]</scope>
    <source>
        <strain evidence="5">ATCC BAA-621 / DSM 15236 / T118</strain>
    </source>
</reference>
<dbReference type="InterPro" id="IPR000551">
    <property type="entry name" value="MerR-type_HTH_dom"/>
</dbReference>
<gene>
    <name evidence="4" type="ordered locus">Rfer_3843</name>
</gene>
<feature type="domain" description="HTH merR-type" evidence="3">
    <location>
        <begin position="4"/>
        <end position="74"/>
    </location>
</feature>
<dbReference type="GO" id="GO:0003677">
    <property type="term" value="F:DNA binding"/>
    <property type="evidence" value="ECO:0007669"/>
    <property type="project" value="UniProtKB-KW"/>
</dbReference>
<evidence type="ECO:0000313" key="4">
    <source>
        <dbReference type="EMBL" id="ABD71542.1"/>
    </source>
</evidence>
<feature type="region of interest" description="Disordered" evidence="2">
    <location>
        <begin position="119"/>
        <end position="154"/>
    </location>
</feature>
<evidence type="ECO:0000259" key="3">
    <source>
        <dbReference type="PROSITE" id="PS50937"/>
    </source>
</evidence>
<feature type="compositionally biased region" description="Low complexity" evidence="2">
    <location>
        <begin position="122"/>
        <end position="141"/>
    </location>
</feature>
<dbReference type="RefSeq" id="WP_011466105.1">
    <property type="nucleotide sequence ID" value="NC_007908.1"/>
</dbReference>
<sequence>MALTYNISDLAKEFDLTTRAMRFYEDMGLLQPERTGPGGRSRVYSGRDRTRLKLTLRAKRLGFSLSEAKEIIDMYDSPRDTGAQLQKFLLVLAEHQKQLEAQMTDLQANLDELKEHQREARALLAASSKKPAASRSAAKPSTQPNGDKNEPART</sequence>
<protein>
    <submittedName>
        <fullName evidence="4">Transcriptional regulator, MerR family</fullName>
    </submittedName>
</protein>
<accession>Q21RR1</accession>
<evidence type="ECO:0000256" key="1">
    <source>
        <dbReference type="ARBA" id="ARBA00023125"/>
    </source>
</evidence>
<dbReference type="HOGENOM" id="CLU_060077_3_1_4"/>